<dbReference type="Pfam" id="PF03171">
    <property type="entry name" value="2OG-FeII_Oxy"/>
    <property type="match status" value="1"/>
</dbReference>
<evidence type="ECO:0000313" key="3">
    <source>
        <dbReference type="EMBL" id="CAG8517272.1"/>
    </source>
</evidence>
<keyword evidence="4" id="KW-1185">Reference proteome</keyword>
<keyword evidence="1" id="KW-0408">Iron</keyword>
<dbReference type="Proteomes" id="UP000789572">
    <property type="component" value="Unassembled WGS sequence"/>
</dbReference>
<evidence type="ECO:0000313" key="4">
    <source>
        <dbReference type="Proteomes" id="UP000789572"/>
    </source>
</evidence>
<dbReference type="InterPro" id="IPR027443">
    <property type="entry name" value="IPNS-like_sf"/>
</dbReference>
<proteinExistence type="inferred from homology"/>
<evidence type="ECO:0000256" key="1">
    <source>
        <dbReference type="RuleBase" id="RU003682"/>
    </source>
</evidence>
<keyword evidence="1" id="KW-0479">Metal-binding</keyword>
<comment type="similarity">
    <text evidence="1">Belongs to the iron/ascorbate-dependent oxidoreductase family.</text>
</comment>
<dbReference type="EMBL" id="CAJVPJ010000370">
    <property type="protein sequence ID" value="CAG8517272.1"/>
    <property type="molecule type" value="Genomic_DNA"/>
</dbReference>
<dbReference type="Gene3D" id="2.60.120.330">
    <property type="entry name" value="B-lactam Antibiotic, Isopenicillin N Synthase, Chain"/>
    <property type="match status" value="1"/>
</dbReference>
<name>A0A9N9F8S8_9GLOM</name>
<dbReference type="InterPro" id="IPR050231">
    <property type="entry name" value="Iron_ascorbate_oxido_reductase"/>
</dbReference>
<feature type="domain" description="Fe2OG dioxygenase" evidence="2">
    <location>
        <begin position="184"/>
        <end position="284"/>
    </location>
</feature>
<evidence type="ECO:0000259" key="2">
    <source>
        <dbReference type="PROSITE" id="PS51471"/>
    </source>
</evidence>
<dbReference type="InterPro" id="IPR026992">
    <property type="entry name" value="DIOX_N"/>
</dbReference>
<dbReference type="GO" id="GO:0046872">
    <property type="term" value="F:metal ion binding"/>
    <property type="evidence" value="ECO:0007669"/>
    <property type="project" value="UniProtKB-KW"/>
</dbReference>
<dbReference type="InterPro" id="IPR005123">
    <property type="entry name" value="Oxoglu/Fe-dep_dioxygenase_dom"/>
</dbReference>
<organism evidence="3 4">
    <name type="scientific">Paraglomus occultum</name>
    <dbReference type="NCBI Taxonomy" id="144539"/>
    <lineage>
        <taxon>Eukaryota</taxon>
        <taxon>Fungi</taxon>
        <taxon>Fungi incertae sedis</taxon>
        <taxon>Mucoromycota</taxon>
        <taxon>Glomeromycotina</taxon>
        <taxon>Glomeromycetes</taxon>
        <taxon>Paraglomerales</taxon>
        <taxon>Paraglomeraceae</taxon>
        <taxon>Paraglomus</taxon>
    </lineage>
</organism>
<gene>
    <name evidence="3" type="ORF">POCULU_LOCUS3385</name>
</gene>
<dbReference type="PROSITE" id="PS51471">
    <property type="entry name" value="FE2OG_OXY"/>
    <property type="match status" value="1"/>
</dbReference>
<dbReference type="InterPro" id="IPR044861">
    <property type="entry name" value="IPNS-like_FE2OG_OXY"/>
</dbReference>
<keyword evidence="1" id="KW-0560">Oxidoreductase</keyword>
<sequence length="344" mass="38620">MDAKPTEYAPITLPTIDLSLLSSSKQSTLLDSLSTAASTYGAFYVTAPSFTLSDERAIISATKEVFSLPKEVKESAYYRNGGFVRGYIPIGGESGSERMEMKEAFSYGYDWDKCDLPPSVLSPFSNSLEGHNQWGQLVDILGVKWKNVLIDYYAKMMQITKDCIKALEMAIGRDIQQTDKSGETISMIRLFHYFPHMNDGNMTGSSPHTDWGLLTLVLQPDSPRGLQIYYDNQWWDVPPKPGSFIVNCGDYLSLMTGGAVVSPLHRVVSDGESERYSLVFFYYPHYDTCLPSGQENNLGLSLLMDQSVKHDKTEDQTKNGTEDVTFGEYINRKWNQVARGDYVQ</sequence>
<dbReference type="Pfam" id="PF14226">
    <property type="entry name" value="DIOX_N"/>
    <property type="match status" value="1"/>
</dbReference>
<reference evidence="3" key="1">
    <citation type="submission" date="2021-06" db="EMBL/GenBank/DDBJ databases">
        <authorList>
            <person name="Kallberg Y."/>
            <person name="Tangrot J."/>
            <person name="Rosling A."/>
        </authorList>
    </citation>
    <scope>NUCLEOTIDE SEQUENCE</scope>
    <source>
        <strain evidence="3">IA702</strain>
    </source>
</reference>
<dbReference type="PANTHER" id="PTHR47990">
    <property type="entry name" value="2-OXOGLUTARATE (2OG) AND FE(II)-DEPENDENT OXYGENASE SUPERFAMILY PROTEIN-RELATED"/>
    <property type="match status" value="1"/>
</dbReference>
<dbReference type="OrthoDB" id="627829at2759"/>
<comment type="caution">
    <text evidence="3">The sequence shown here is derived from an EMBL/GenBank/DDBJ whole genome shotgun (WGS) entry which is preliminary data.</text>
</comment>
<accession>A0A9N9F8S8</accession>
<dbReference type="SUPFAM" id="SSF51197">
    <property type="entry name" value="Clavaminate synthase-like"/>
    <property type="match status" value="1"/>
</dbReference>
<dbReference type="AlphaFoldDB" id="A0A9N9F8S8"/>
<dbReference type="GO" id="GO:0016491">
    <property type="term" value="F:oxidoreductase activity"/>
    <property type="evidence" value="ECO:0007669"/>
    <property type="project" value="UniProtKB-KW"/>
</dbReference>
<protein>
    <submittedName>
        <fullName evidence="3">7669_t:CDS:1</fullName>
    </submittedName>
</protein>